<sequence>MVDSQGFRNVAGRTYTGHDAYDAGVSVCYSPRNSSSGDGDGKHRALEADRGGAEGGGAKPKGLVDGSGSEDDEDGGDAVGGDVGSDCQETLGAALAGLCLFNHITLVLSQHVHLKVNESPRRVRLTSLAGPFLMLRFFHRATTRNTGKLLKRRPCCCWKPCRGFVLTRAFSRAFRRQRGALKVVRSHGTETPGPNTSRKRGWICCNPTMMDRGECSPSPRIFGTLLGPPIRLTKSCTTSCLRRCALV</sequence>
<protein>
    <submittedName>
        <fullName evidence="2">Uncharacterized protein</fullName>
    </submittedName>
</protein>
<keyword evidence="3" id="KW-1185">Reference proteome</keyword>
<name>D7FRW7_ECTSI</name>
<dbReference type="AlphaFoldDB" id="D7FRW7"/>
<dbReference type="OrthoDB" id="10529376at2759"/>
<organism evidence="2 3">
    <name type="scientific">Ectocarpus siliculosus</name>
    <name type="common">Brown alga</name>
    <name type="synonym">Conferva siliculosa</name>
    <dbReference type="NCBI Taxonomy" id="2880"/>
    <lineage>
        <taxon>Eukaryota</taxon>
        <taxon>Sar</taxon>
        <taxon>Stramenopiles</taxon>
        <taxon>Ochrophyta</taxon>
        <taxon>PX clade</taxon>
        <taxon>Phaeophyceae</taxon>
        <taxon>Ectocarpales</taxon>
        <taxon>Ectocarpaceae</taxon>
        <taxon>Ectocarpus</taxon>
    </lineage>
</organism>
<feature type="region of interest" description="Disordered" evidence="1">
    <location>
        <begin position="31"/>
        <end position="81"/>
    </location>
</feature>
<dbReference type="InParanoid" id="D7FRW7"/>
<evidence type="ECO:0000256" key="1">
    <source>
        <dbReference type="SAM" id="MobiDB-lite"/>
    </source>
</evidence>
<dbReference type="EMBL" id="FN649734">
    <property type="protein sequence ID" value="CBJ30908.1"/>
    <property type="molecule type" value="Genomic_DNA"/>
</dbReference>
<reference evidence="2 3" key="1">
    <citation type="journal article" date="2010" name="Nature">
        <title>The Ectocarpus genome and the independent evolution of multicellularity in brown algae.</title>
        <authorList>
            <person name="Cock J.M."/>
            <person name="Sterck L."/>
            <person name="Rouze P."/>
            <person name="Scornet D."/>
            <person name="Allen A.E."/>
            <person name="Amoutzias G."/>
            <person name="Anthouard V."/>
            <person name="Artiguenave F."/>
            <person name="Aury J.M."/>
            <person name="Badger J.H."/>
            <person name="Beszteri B."/>
            <person name="Billiau K."/>
            <person name="Bonnet E."/>
            <person name="Bothwell J.H."/>
            <person name="Bowler C."/>
            <person name="Boyen C."/>
            <person name="Brownlee C."/>
            <person name="Carrano C.J."/>
            <person name="Charrier B."/>
            <person name="Cho G.Y."/>
            <person name="Coelho S.M."/>
            <person name="Collen J."/>
            <person name="Corre E."/>
            <person name="Da Silva C."/>
            <person name="Delage L."/>
            <person name="Delaroque N."/>
            <person name="Dittami S.M."/>
            <person name="Doulbeau S."/>
            <person name="Elias M."/>
            <person name="Farnham G."/>
            <person name="Gachon C.M."/>
            <person name="Gschloessl B."/>
            <person name="Heesch S."/>
            <person name="Jabbari K."/>
            <person name="Jubin C."/>
            <person name="Kawai H."/>
            <person name="Kimura K."/>
            <person name="Kloareg B."/>
            <person name="Kupper F.C."/>
            <person name="Lang D."/>
            <person name="Le Bail A."/>
            <person name="Leblanc C."/>
            <person name="Lerouge P."/>
            <person name="Lohr M."/>
            <person name="Lopez P.J."/>
            <person name="Martens C."/>
            <person name="Maumus F."/>
            <person name="Michel G."/>
            <person name="Miranda-Saavedra D."/>
            <person name="Morales J."/>
            <person name="Moreau H."/>
            <person name="Motomura T."/>
            <person name="Nagasato C."/>
            <person name="Napoli C.A."/>
            <person name="Nelson D.R."/>
            <person name="Nyvall-Collen P."/>
            <person name="Peters A.F."/>
            <person name="Pommier C."/>
            <person name="Potin P."/>
            <person name="Poulain J."/>
            <person name="Quesneville H."/>
            <person name="Read B."/>
            <person name="Rensing S.A."/>
            <person name="Ritter A."/>
            <person name="Rousvoal S."/>
            <person name="Samanta M."/>
            <person name="Samson G."/>
            <person name="Schroeder D.C."/>
            <person name="Segurens B."/>
            <person name="Strittmatter M."/>
            <person name="Tonon T."/>
            <person name="Tregear J.W."/>
            <person name="Valentin K."/>
            <person name="von Dassow P."/>
            <person name="Yamagishi T."/>
            <person name="Van de Peer Y."/>
            <person name="Wincker P."/>
        </authorList>
    </citation>
    <scope>NUCLEOTIDE SEQUENCE [LARGE SCALE GENOMIC DNA]</scope>
    <source>
        <strain evidence="3">Ec32 / CCAP1310/4</strain>
    </source>
</reference>
<gene>
    <name evidence="2" type="ORF">Esi_0223_0002</name>
</gene>
<dbReference type="Proteomes" id="UP000002630">
    <property type="component" value="Linkage Group LG09"/>
</dbReference>
<evidence type="ECO:0000313" key="2">
    <source>
        <dbReference type="EMBL" id="CBJ30908.1"/>
    </source>
</evidence>
<feature type="compositionally biased region" description="Basic and acidic residues" evidence="1">
    <location>
        <begin position="39"/>
        <end position="52"/>
    </location>
</feature>
<accession>D7FRW7</accession>
<dbReference type="EMBL" id="FN648402">
    <property type="protein sequence ID" value="CBJ30908.1"/>
    <property type="molecule type" value="Genomic_DNA"/>
</dbReference>
<proteinExistence type="predicted"/>
<evidence type="ECO:0000313" key="3">
    <source>
        <dbReference type="Proteomes" id="UP000002630"/>
    </source>
</evidence>